<dbReference type="EMBL" id="BMFR01000004">
    <property type="protein sequence ID" value="GGG72269.1"/>
    <property type="molecule type" value="Genomic_DNA"/>
</dbReference>
<sequence>MKWYGVILLITVSISSFYLLQRSDMGFISSADSKKLSSKVTMSEKREASTFKQTLNLPNESYYNPKKKQWKLVWQDEFDGTQLHRSKWNIEDWAAEKNKELEYYTPKNVMLKDGKLKLVSLKEKHGDREYTSGAIHSKDKFSLLYGKVEMRAKLPRGQGIFPAFWMLTDKETTYLPEIDIMEMLGHRPEETWMVLHWLDENHQLNSVSKSYIGDDYSDDFHTFGIEWTEDSITWFVDGIERFHTEQYIPHEEMYLYVNTAIGGVWPGNPDKTTSFPQYYLVDYIRVYKQNGGVG</sequence>
<protein>
    <recommendedName>
        <fullName evidence="2">GH16 domain-containing protein</fullName>
    </recommendedName>
</protein>
<dbReference type="CDD" id="cd08023">
    <property type="entry name" value="GH16_laminarinase_like"/>
    <property type="match status" value="1"/>
</dbReference>
<reference evidence="3" key="1">
    <citation type="journal article" date="2014" name="Int. J. Syst. Evol. Microbiol.">
        <title>Complete genome sequence of Corynebacterium casei LMG S-19264T (=DSM 44701T), isolated from a smear-ripened cheese.</title>
        <authorList>
            <consortium name="US DOE Joint Genome Institute (JGI-PGF)"/>
            <person name="Walter F."/>
            <person name="Albersmeier A."/>
            <person name="Kalinowski J."/>
            <person name="Ruckert C."/>
        </authorList>
    </citation>
    <scope>NUCLEOTIDE SEQUENCE</scope>
    <source>
        <strain evidence="3">CGMCC 1.12754</strain>
    </source>
</reference>
<reference evidence="3" key="2">
    <citation type="submission" date="2020-09" db="EMBL/GenBank/DDBJ databases">
        <authorList>
            <person name="Sun Q."/>
            <person name="Zhou Y."/>
        </authorList>
    </citation>
    <scope>NUCLEOTIDE SEQUENCE</scope>
    <source>
        <strain evidence="3">CGMCC 1.12754</strain>
    </source>
</reference>
<dbReference type="InterPro" id="IPR000757">
    <property type="entry name" value="Beta-glucanase-like"/>
</dbReference>
<dbReference type="InterPro" id="IPR013320">
    <property type="entry name" value="ConA-like_dom_sf"/>
</dbReference>
<dbReference type="Pfam" id="PF00722">
    <property type="entry name" value="Glyco_hydro_16"/>
    <property type="match status" value="1"/>
</dbReference>
<keyword evidence="4" id="KW-1185">Reference proteome</keyword>
<proteinExistence type="inferred from homology"/>
<dbReference type="GO" id="GO:0005975">
    <property type="term" value="P:carbohydrate metabolic process"/>
    <property type="evidence" value="ECO:0007669"/>
    <property type="project" value="InterPro"/>
</dbReference>
<dbReference type="Proteomes" id="UP000622860">
    <property type="component" value="Unassembled WGS sequence"/>
</dbReference>
<dbReference type="PANTHER" id="PTHR10963:SF55">
    <property type="entry name" value="GLYCOSIDE HYDROLASE FAMILY 16 PROTEIN"/>
    <property type="match status" value="1"/>
</dbReference>
<gene>
    <name evidence="3" type="ORF">GCM10011398_15770</name>
</gene>
<accession>A0A917H9T5</accession>
<dbReference type="AlphaFoldDB" id="A0A917H9T5"/>
<evidence type="ECO:0000313" key="3">
    <source>
        <dbReference type="EMBL" id="GGG72269.1"/>
    </source>
</evidence>
<comment type="caution">
    <text evidence="3">The sequence shown here is derived from an EMBL/GenBank/DDBJ whole genome shotgun (WGS) entry which is preliminary data.</text>
</comment>
<evidence type="ECO:0000256" key="1">
    <source>
        <dbReference type="ARBA" id="ARBA00006865"/>
    </source>
</evidence>
<dbReference type="PROSITE" id="PS51762">
    <property type="entry name" value="GH16_2"/>
    <property type="match status" value="1"/>
</dbReference>
<dbReference type="GO" id="GO:0004553">
    <property type="term" value="F:hydrolase activity, hydrolyzing O-glycosyl compounds"/>
    <property type="evidence" value="ECO:0007669"/>
    <property type="project" value="InterPro"/>
</dbReference>
<evidence type="ECO:0000313" key="4">
    <source>
        <dbReference type="Proteomes" id="UP000622860"/>
    </source>
</evidence>
<dbReference type="SUPFAM" id="SSF49899">
    <property type="entry name" value="Concanavalin A-like lectins/glucanases"/>
    <property type="match status" value="1"/>
</dbReference>
<evidence type="ECO:0000259" key="2">
    <source>
        <dbReference type="PROSITE" id="PS51762"/>
    </source>
</evidence>
<dbReference type="PANTHER" id="PTHR10963">
    <property type="entry name" value="GLYCOSYL HYDROLASE-RELATED"/>
    <property type="match status" value="1"/>
</dbReference>
<comment type="similarity">
    <text evidence="1">Belongs to the glycosyl hydrolase 16 family.</text>
</comment>
<feature type="domain" description="GH16" evidence="2">
    <location>
        <begin position="52"/>
        <end position="292"/>
    </location>
</feature>
<organism evidence="3 4">
    <name type="scientific">Virgibacillus oceani</name>
    <dbReference type="NCBI Taxonomy" id="1479511"/>
    <lineage>
        <taxon>Bacteria</taxon>
        <taxon>Bacillati</taxon>
        <taxon>Bacillota</taxon>
        <taxon>Bacilli</taxon>
        <taxon>Bacillales</taxon>
        <taxon>Bacillaceae</taxon>
        <taxon>Virgibacillus</taxon>
    </lineage>
</organism>
<dbReference type="Gene3D" id="2.60.120.200">
    <property type="match status" value="1"/>
</dbReference>
<dbReference type="InterPro" id="IPR050546">
    <property type="entry name" value="Glycosyl_Hydrlase_16"/>
</dbReference>
<name>A0A917H9T5_9BACI</name>
<dbReference type="RefSeq" id="WP_188454825.1">
    <property type="nucleotide sequence ID" value="NZ_BMFR01000004.1"/>
</dbReference>